<evidence type="ECO:0000256" key="2">
    <source>
        <dbReference type="ARBA" id="ARBA00022942"/>
    </source>
</evidence>
<dbReference type="Pfam" id="PF25573">
    <property type="entry name" value="TPR_PSMD3_N"/>
    <property type="match status" value="1"/>
</dbReference>
<dbReference type="SMART" id="SM00753">
    <property type="entry name" value="PAM"/>
    <property type="match status" value="1"/>
</dbReference>
<dbReference type="PANTHER" id="PTHR10758">
    <property type="entry name" value="26S PROTEASOME NON-ATPASE REGULATORY SUBUNIT 3/COP9 SIGNALOSOME COMPLEX SUBUNIT 3"/>
    <property type="match status" value="1"/>
</dbReference>
<dbReference type="AlphaFoldDB" id="A0A183CBV3"/>
<dbReference type="GO" id="GO:0042176">
    <property type="term" value="P:regulation of protein catabolic process"/>
    <property type="evidence" value="ECO:0007669"/>
    <property type="project" value="InterPro"/>
</dbReference>
<dbReference type="Pfam" id="PF01399">
    <property type="entry name" value="PCI"/>
    <property type="match status" value="1"/>
</dbReference>
<dbReference type="GO" id="GO:0006511">
    <property type="term" value="P:ubiquitin-dependent protein catabolic process"/>
    <property type="evidence" value="ECO:0007669"/>
    <property type="project" value="TreeGrafter"/>
</dbReference>
<dbReference type="InterPro" id="IPR057985">
    <property type="entry name" value="TPR_PSMD3_N"/>
</dbReference>
<keyword evidence="2" id="KW-0647">Proteasome</keyword>
<dbReference type="WBParaSite" id="GPLIN_001035400">
    <property type="protein sequence ID" value="GPLIN_001035400"/>
    <property type="gene ID" value="GPLIN_001035400"/>
</dbReference>
<feature type="domain" description="PCI" evidence="3">
    <location>
        <begin position="92"/>
        <end position="270"/>
    </location>
</feature>
<dbReference type="InterPro" id="IPR013586">
    <property type="entry name" value="PSMD3_C"/>
</dbReference>
<dbReference type="PROSITE" id="PS50250">
    <property type="entry name" value="PCI"/>
    <property type="match status" value="1"/>
</dbReference>
<dbReference type="SUPFAM" id="SSF46785">
    <property type="entry name" value="Winged helix' DNA-binding domain"/>
    <property type="match status" value="1"/>
</dbReference>
<keyword evidence="4" id="KW-1185">Reference proteome</keyword>
<protein>
    <submittedName>
        <fullName evidence="5">PCI domain-containing protein</fullName>
    </submittedName>
</protein>
<dbReference type="Pfam" id="PF08375">
    <property type="entry name" value="Rpn3_C"/>
    <property type="match status" value="1"/>
</dbReference>
<dbReference type="GO" id="GO:0030234">
    <property type="term" value="F:enzyme regulator activity"/>
    <property type="evidence" value="ECO:0007669"/>
    <property type="project" value="InterPro"/>
</dbReference>
<dbReference type="InterPro" id="IPR000717">
    <property type="entry name" value="PCI_dom"/>
</dbReference>
<evidence type="ECO:0000259" key="3">
    <source>
        <dbReference type="PROSITE" id="PS50250"/>
    </source>
</evidence>
<accession>A0A183CBV3</accession>
<evidence type="ECO:0000313" key="5">
    <source>
        <dbReference type="WBParaSite" id="GPLIN_001035400"/>
    </source>
</evidence>
<name>A0A183CBV3_GLOPA</name>
<dbReference type="GO" id="GO:0008541">
    <property type="term" value="C:proteasome regulatory particle, lid subcomplex"/>
    <property type="evidence" value="ECO:0007669"/>
    <property type="project" value="TreeGrafter"/>
</dbReference>
<organism evidence="4 5">
    <name type="scientific">Globodera pallida</name>
    <name type="common">Potato cyst nematode worm</name>
    <name type="synonym">Heterodera pallida</name>
    <dbReference type="NCBI Taxonomy" id="36090"/>
    <lineage>
        <taxon>Eukaryota</taxon>
        <taxon>Metazoa</taxon>
        <taxon>Ecdysozoa</taxon>
        <taxon>Nematoda</taxon>
        <taxon>Chromadorea</taxon>
        <taxon>Rhabditida</taxon>
        <taxon>Tylenchina</taxon>
        <taxon>Tylenchomorpha</taxon>
        <taxon>Tylenchoidea</taxon>
        <taxon>Heteroderidae</taxon>
        <taxon>Heteroderinae</taxon>
        <taxon>Globodera</taxon>
    </lineage>
</organism>
<dbReference type="SMART" id="SM00088">
    <property type="entry name" value="PINT"/>
    <property type="match status" value="1"/>
</dbReference>
<dbReference type="PANTHER" id="PTHR10758:SF2">
    <property type="entry name" value="26S PROTEASOME NON-ATPASE REGULATORY SUBUNIT 3"/>
    <property type="match status" value="1"/>
</dbReference>
<proteinExistence type="inferred from homology"/>
<dbReference type="Proteomes" id="UP000050741">
    <property type="component" value="Unassembled WGS sequence"/>
</dbReference>
<dbReference type="InterPro" id="IPR036390">
    <property type="entry name" value="WH_DNA-bd_sf"/>
</dbReference>
<evidence type="ECO:0000313" key="4">
    <source>
        <dbReference type="Proteomes" id="UP000050741"/>
    </source>
</evidence>
<reference evidence="4" key="1">
    <citation type="submission" date="2014-05" db="EMBL/GenBank/DDBJ databases">
        <title>The genome and life-stage specific transcriptomes of Globodera pallida elucidate key aspects of plant parasitism by a cyst nematode.</title>
        <authorList>
            <person name="Cotton J.A."/>
            <person name="Lilley C.J."/>
            <person name="Jones L.M."/>
            <person name="Kikuchi T."/>
            <person name="Reid A.J."/>
            <person name="Thorpe P."/>
            <person name="Tsai I.J."/>
            <person name="Beasley H."/>
            <person name="Blok V."/>
            <person name="Cock P.J.A."/>
            <person name="Van den Akker S.E."/>
            <person name="Holroyd N."/>
            <person name="Hunt M."/>
            <person name="Mantelin S."/>
            <person name="Naghra H."/>
            <person name="Pain A."/>
            <person name="Palomares-Rius J.E."/>
            <person name="Zarowiecki M."/>
            <person name="Berriman M."/>
            <person name="Jones J.T."/>
            <person name="Urwin P.E."/>
        </authorList>
    </citation>
    <scope>NUCLEOTIDE SEQUENCE [LARGE SCALE GENOMIC DNA]</scope>
    <source>
        <strain evidence="4">Lindley</strain>
    </source>
</reference>
<comment type="similarity">
    <text evidence="1">Belongs to the proteasome subunit S3 family.</text>
</comment>
<dbReference type="InterPro" id="IPR050756">
    <property type="entry name" value="CSN3"/>
</dbReference>
<reference evidence="5" key="2">
    <citation type="submission" date="2016-06" db="UniProtKB">
        <authorList>
            <consortium name="WormBaseParasite"/>
        </authorList>
    </citation>
    <scope>IDENTIFICATION</scope>
</reference>
<evidence type="ECO:0000256" key="1">
    <source>
        <dbReference type="ARBA" id="ARBA00007912"/>
    </source>
</evidence>
<sequence length="343" mass="38917">MVDIMINNHVNGANDVNMDGVQTLAVENSSELNQRLIALKTEKNNKETATLVVKVLAAFVNCDNFSAAEDFVTSQKTLPESATNSDWARWFYYLGRIEALKGTDAETYKAAQKHFEVALRKAPQDGAVGFKQEVNKWIVLVKLVMGEIPERSLFRAAELRHVLAPYLLLTQAVRLGDVAGFDKTKKEFECTFVKDRTGALVERIHQSVIRTAIRRISTTYSHIYVKDMAKKLKLNEPEAHEAVIKAIKEGIVRAQLIAADPSVGGERYVKFSTTDDEYRGVEPRREYDARVNELLELYNQAVKALRYPDLRNSEVETIDEQRRREQLVLEMAAACEEEDDDDF</sequence>